<organism evidence="3 4">
    <name type="scientific">Eiseniibacteriota bacterium</name>
    <dbReference type="NCBI Taxonomy" id="2212470"/>
    <lineage>
        <taxon>Bacteria</taxon>
        <taxon>Candidatus Eiseniibacteriota</taxon>
    </lineage>
</organism>
<evidence type="ECO:0000313" key="4">
    <source>
        <dbReference type="Proteomes" id="UP000316852"/>
    </source>
</evidence>
<dbReference type="EMBL" id="VBOW01000040">
    <property type="protein sequence ID" value="TMQ58135.1"/>
    <property type="molecule type" value="Genomic_DNA"/>
</dbReference>
<reference evidence="3 4" key="1">
    <citation type="journal article" date="2019" name="Nat. Microbiol.">
        <title>Mediterranean grassland soil C-N compound turnover is dependent on rainfall and depth, and is mediated by genomically divergent microorganisms.</title>
        <authorList>
            <person name="Diamond S."/>
            <person name="Andeer P.F."/>
            <person name="Li Z."/>
            <person name="Crits-Christoph A."/>
            <person name="Burstein D."/>
            <person name="Anantharaman K."/>
            <person name="Lane K.R."/>
            <person name="Thomas B.C."/>
            <person name="Pan C."/>
            <person name="Northen T.R."/>
            <person name="Banfield J.F."/>
        </authorList>
    </citation>
    <scope>NUCLEOTIDE SEQUENCE [LARGE SCALE GENOMIC DNA]</scope>
    <source>
        <strain evidence="3">WS_6</strain>
    </source>
</reference>
<dbReference type="InterPro" id="IPR038720">
    <property type="entry name" value="YprB_RNase_H-like_dom"/>
</dbReference>
<name>A0A538T3D5_UNCEI</name>
<evidence type="ECO:0000313" key="3">
    <source>
        <dbReference type="EMBL" id="TMQ58135.1"/>
    </source>
</evidence>
<gene>
    <name evidence="3" type="ORF">E6K76_08665</name>
</gene>
<feature type="domain" description="YprB ribonuclease H-like" evidence="2">
    <location>
        <begin position="133"/>
        <end position="296"/>
    </location>
</feature>
<evidence type="ECO:0000259" key="2">
    <source>
        <dbReference type="Pfam" id="PF13482"/>
    </source>
</evidence>
<dbReference type="InterPro" id="IPR036397">
    <property type="entry name" value="RNaseH_sf"/>
</dbReference>
<accession>A0A538T3D5</accession>
<dbReference type="Proteomes" id="UP000316852">
    <property type="component" value="Unassembled WGS sequence"/>
</dbReference>
<dbReference type="InterPro" id="IPR012337">
    <property type="entry name" value="RNaseH-like_sf"/>
</dbReference>
<dbReference type="Pfam" id="PF13482">
    <property type="entry name" value="RNase_H_2"/>
    <property type="match status" value="1"/>
</dbReference>
<dbReference type="SUPFAM" id="SSF53098">
    <property type="entry name" value="Ribonuclease H-like"/>
    <property type="match status" value="1"/>
</dbReference>
<evidence type="ECO:0000256" key="1">
    <source>
        <dbReference type="SAM" id="MobiDB-lite"/>
    </source>
</evidence>
<dbReference type="PANTHER" id="PTHR38462">
    <property type="entry name" value="EXONUCLEASE-LIKE PROTEIN"/>
    <property type="match status" value="1"/>
</dbReference>
<proteinExistence type="predicted"/>
<dbReference type="GO" id="GO:0003676">
    <property type="term" value="F:nucleic acid binding"/>
    <property type="evidence" value="ECO:0007669"/>
    <property type="project" value="InterPro"/>
</dbReference>
<protein>
    <recommendedName>
        <fullName evidence="2">YprB ribonuclease H-like domain-containing protein</fullName>
    </recommendedName>
</protein>
<dbReference type="PANTHER" id="PTHR38462:SF1">
    <property type="entry name" value="YPRB RIBONUCLEASE H-LIKE DOMAIN-CONTAINING PROTEIN"/>
    <property type="match status" value="1"/>
</dbReference>
<feature type="region of interest" description="Disordered" evidence="1">
    <location>
        <begin position="89"/>
        <end position="110"/>
    </location>
</feature>
<dbReference type="AlphaFoldDB" id="A0A538T3D5"/>
<sequence length="315" mass="36676">MISPAVRQRIGEFLRREPRTEVRFPRPEPRIVPTSIEEILPGGILIGREGPCFVHERLYTELNERPMPLLRRFEQIGRPDLAEVEDGAYWEPVDGPDGSPAPHREPRTLPEAVAALDPPERGLFRKFGHRRMLFLDIETCGLQPAPVFLVGFCHIGDRNLVLRQLFARDYAEERSLIVEVERIVGEHDFLITYNGKTFDIPFLRNRAVHHRLGFEARIPHLDLLWMVRRRWRDRLPDCKLRTLEWRVLRRLRAGDIDGAEIPGVYHEYVKHGQPHRLIPVFHHNLLDLVAMAELLPRLFEPETFARDYAGVSQSS</sequence>
<dbReference type="Gene3D" id="3.30.420.10">
    <property type="entry name" value="Ribonuclease H-like superfamily/Ribonuclease H"/>
    <property type="match status" value="1"/>
</dbReference>
<comment type="caution">
    <text evidence="3">The sequence shown here is derived from an EMBL/GenBank/DDBJ whole genome shotgun (WGS) entry which is preliminary data.</text>
</comment>